<accession>A0ABT4H7N3</accession>
<gene>
    <name evidence="1" type="ORF">M5X12_31245</name>
</gene>
<dbReference type="Proteomes" id="UP001527181">
    <property type="component" value="Unassembled WGS sequence"/>
</dbReference>
<dbReference type="EMBL" id="JAMDNP010000142">
    <property type="protein sequence ID" value="MCY9764975.1"/>
    <property type="molecule type" value="Genomic_DNA"/>
</dbReference>
<dbReference type="RefSeq" id="WP_005552128.1">
    <property type="nucleotide sequence ID" value="NZ_JAMDLX010000006.1"/>
</dbReference>
<dbReference type="GeneID" id="94489078"/>
<evidence type="ECO:0000313" key="2">
    <source>
        <dbReference type="Proteomes" id="UP001527181"/>
    </source>
</evidence>
<evidence type="ECO:0000313" key="1">
    <source>
        <dbReference type="EMBL" id="MCY9764975.1"/>
    </source>
</evidence>
<protein>
    <submittedName>
        <fullName evidence="1">Uncharacterized protein</fullName>
    </submittedName>
</protein>
<sequence length="87" mass="10638">MKQNSETFMKLRIQELQDKLYKDNKEFYTKLTIYYQEFDYVNKDVGSCMLEIEEKLNELLDFVGYVYKIAFKDAIEWECLEHNQLCK</sequence>
<comment type="caution">
    <text evidence="1">The sequence shown here is derived from an EMBL/GenBank/DDBJ whole genome shotgun (WGS) entry which is preliminary data.</text>
</comment>
<organism evidence="1 2">
    <name type="scientific">Paenibacillus alvei</name>
    <name type="common">Bacillus alvei</name>
    <dbReference type="NCBI Taxonomy" id="44250"/>
    <lineage>
        <taxon>Bacteria</taxon>
        <taxon>Bacillati</taxon>
        <taxon>Bacillota</taxon>
        <taxon>Bacilli</taxon>
        <taxon>Bacillales</taxon>
        <taxon>Paenibacillaceae</taxon>
        <taxon>Paenibacillus</taxon>
    </lineage>
</organism>
<proteinExistence type="predicted"/>
<name>A0ABT4H7N3_PAEAL</name>
<keyword evidence="2" id="KW-1185">Reference proteome</keyword>
<reference evidence="1 2" key="1">
    <citation type="submission" date="2022-05" db="EMBL/GenBank/DDBJ databases">
        <title>Genome Sequencing of Bee-Associated Microbes.</title>
        <authorList>
            <person name="Dunlap C."/>
        </authorList>
    </citation>
    <scope>NUCLEOTIDE SEQUENCE [LARGE SCALE GENOMIC DNA]</scope>
    <source>
        <strain evidence="1 2">NRRL B-04010</strain>
    </source>
</reference>